<gene>
    <name evidence="10" type="ORF">MNBD_ALPHA03-902</name>
</gene>
<dbReference type="PANTHER" id="PTHR48083:SF13">
    <property type="entry name" value="ACYL-COA DEHYDROGENASE FAMILY MEMBER 11"/>
    <property type="match status" value="1"/>
</dbReference>
<dbReference type="Pfam" id="PF02770">
    <property type="entry name" value="Acyl-CoA_dh_M"/>
    <property type="match status" value="1"/>
</dbReference>
<dbReference type="InterPro" id="IPR036250">
    <property type="entry name" value="AcylCo_DH-like_C"/>
</dbReference>
<dbReference type="Gene3D" id="2.40.110.10">
    <property type="entry name" value="Butyryl-CoA Dehydrogenase, subunit A, domain 2"/>
    <property type="match status" value="1"/>
</dbReference>
<evidence type="ECO:0000259" key="7">
    <source>
        <dbReference type="Pfam" id="PF00441"/>
    </source>
</evidence>
<evidence type="ECO:0000256" key="6">
    <source>
        <dbReference type="ARBA" id="ARBA00023002"/>
    </source>
</evidence>
<accession>A0A3B1BAH5</accession>
<dbReference type="InterPro" id="IPR013786">
    <property type="entry name" value="AcylCoA_DH/ox_N"/>
</dbReference>
<dbReference type="InterPro" id="IPR009100">
    <property type="entry name" value="AcylCoA_DH/oxidase_NM_dom_sf"/>
</dbReference>
<evidence type="ECO:0000256" key="5">
    <source>
        <dbReference type="ARBA" id="ARBA00022827"/>
    </source>
</evidence>
<protein>
    <submittedName>
        <fullName evidence="10">Acyl-CoA dehydrogenase</fullName>
    </submittedName>
</protein>
<keyword evidence="5" id="KW-0274">FAD</keyword>
<dbReference type="InterPro" id="IPR006091">
    <property type="entry name" value="Acyl-CoA_Oxase/DH_mid-dom"/>
</dbReference>
<dbReference type="InterPro" id="IPR037069">
    <property type="entry name" value="AcylCoA_DH/ox_N_sf"/>
</dbReference>
<evidence type="ECO:0000256" key="4">
    <source>
        <dbReference type="ARBA" id="ARBA00022630"/>
    </source>
</evidence>
<proteinExistence type="inferred from homology"/>
<evidence type="ECO:0000256" key="2">
    <source>
        <dbReference type="ARBA" id="ARBA00009347"/>
    </source>
</evidence>
<dbReference type="Gene3D" id="1.10.540.10">
    <property type="entry name" value="Acyl-CoA dehydrogenase/oxidase, N-terminal domain"/>
    <property type="match status" value="1"/>
</dbReference>
<dbReference type="FunFam" id="2.40.110.10:FF:000002">
    <property type="entry name" value="Acyl-CoA dehydrogenase fadE12"/>
    <property type="match status" value="1"/>
</dbReference>
<dbReference type="PANTHER" id="PTHR48083">
    <property type="entry name" value="MEDIUM-CHAIN SPECIFIC ACYL-COA DEHYDROGENASE, MITOCHONDRIAL-RELATED"/>
    <property type="match status" value="1"/>
</dbReference>
<dbReference type="InterPro" id="IPR046373">
    <property type="entry name" value="Acyl-CoA_Oxase/DH_mid-dom_sf"/>
</dbReference>
<reference evidence="10" key="1">
    <citation type="submission" date="2018-06" db="EMBL/GenBank/DDBJ databases">
        <authorList>
            <person name="Zhirakovskaya E."/>
        </authorList>
    </citation>
    <scope>NUCLEOTIDE SEQUENCE</scope>
</reference>
<dbReference type="AlphaFoldDB" id="A0A3B1BAH5"/>
<feature type="domain" description="Acyl-CoA dehydrogenase/oxidase N-terminal" evidence="9">
    <location>
        <begin position="8"/>
        <end position="129"/>
    </location>
</feature>
<organism evidence="10">
    <name type="scientific">hydrothermal vent metagenome</name>
    <dbReference type="NCBI Taxonomy" id="652676"/>
    <lineage>
        <taxon>unclassified sequences</taxon>
        <taxon>metagenomes</taxon>
        <taxon>ecological metagenomes</taxon>
    </lineage>
</organism>
<dbReference type="InterPro" id="IPR009075">
    <property type="entry name" value="AcylCo_DH/oxidase_C"/>
</dbReference>
<dbReference type="GO" id="GO:0033539">
    <property type="term" value="P:fatty acid beta-oxidation using acyl-CoA dehydrogenase"/>
    <property type="evidence" value="ECO:0007669"/>
    <property type="project" value="TreeGrafter"/>
</dbReference>
<feature type="domain" description="Acyl-CoA oxidase/dehydrogenase middle" evidence="8">
    <location>
        <begin position="133"/>
        <end position="234"/>
    </location>
</feature>
<comment type="cofactor">
    <cofactor evidence="1">
        <name>FAD</name>
        <dbReference type="ChEBI" id="CHEBI:57692"/>
    </cofactor>
</comment>
<dbReference type="InterPro" id="IPR050741">
    <property type="entry name" value="Acyl-CoA_dehydrogenase"/>
</dbReference>
<dbReference type="EMBL" id="UOFW01000240">
    <property type="protein sequence ID" value="VAX08428.1"/>
    <property type="molecule type" value="Genomic_DNA"/>
</dbReference>
<evidence type="ECO:0000313" key="10">
    <source>
        <dbReference type="EMBL" id="VAX08428.1"/>
    </source>
</evidence>
<dbReference type="SUPFAM" id="SSF47203">
    <property type="entry name" value="Acyl-CoA dehydrogenase C-terminal domain-like"/>
    <property type="match status" value="1"/>
</dbReference>
<dbReference type="Pfam" id="PF00441">
    <property type="entry name" value="Acyl-CoA_dh_1"/>
    <property type="match status" value="1"/>
</dbReference>
<name>A0A3B1BAH5_9ZZZZ</name>
<evidence type="ECO:0000256" key="1">
    <source>
        <dbReference type="ARBA" id="ARBA00001974"/>
    </source>
</evidence>
<dbReference type="SUPFAM" id="SSF56645">
    <property type="entry name" value="Acyl-CoA dehydrogenase NM domain-like"/>
    <property type="match status" value="1"/>
</dbReference>
<dbReference type="Pfam" id="PF02771">
    <property type="entry name" value="Acyl-CoA_dh_N"/>
    <property type="match status" value="1"/>
</dbReference>
<dbReference type="GO" id="GO:0005737">
    <property type="term" value="C:cytoplasm"/>
    <property type="evidence" value="ECO:0007669"/>
    <property type="project" value="TreeGrafter"/>
</dbReference>
<evidence type="ECO:0000256" key="3">
    <source>
        <dbReference type="ARBA" id="ARBA00011738"/>
    </source>
</evidence>
<feature type="domain" description="Acyl-CoA dehydrogenase/oxidase C-terminal" evidence="7">
    <location>
        <begin position="246"/>
        <end position="394"/>
    </location>
</feature>
<dbReference type="Gene3D" id="1.20.140.10">
    <property type="entry name" value="Butyryl-CoA Dehydrogenase, subunit A, domain 3"/>
    <property type="match status" value="1"/>
</dbReference>
<dbReference type="GO" id="GO:0050660">
    <property type="term" value="F:flavin adenine dinucleotide binding"/>
    <property type="evidence" value="ECO:0007669"/>
    <property type="project" value="InterPro"/>
</dbReference>
<dbReference type="GO" id="GO:0003995">
    <property type="term" value="F:acyl-CoA dehydrogenase activity"/>
    <property type="evidence" value="ECO:0007669"/>
    <property type="project" value="TreeGrafter"/>
</dbReference>
<keyword evidence="4" id="KW-0285">Flavoprotein</keyword>
<evidence type="ECO:0000259" key="8">
    <source>
        <dbReference type="Pfam" id="PF02770"/>
    </source>
</evidence>
<evidence type="ECO:0000259" key="9">
    <source>
        <dbReference type="Pfam" id="PF02771"/>
    </source>
</evidence>
<keyword evidence="6" id="KW-0560">Oxidoreductase</keyword>
<sequence length="421" mass="47456">MDFDHSPKTQELCRRLSQFMESYIIPRIRDHHDELSAGHFPVSFMEDLKALAKSEGLWNLFLPHLGDEEGGTRLSNLEYAPLAEIMGRVLWASEVFNCSAPDTGNMEVFHMFGTEAQKAQWLAPLLAGEIRSAFAMTEPDVCSSDATNIQTIIRRDGDDYVINGRKWFISNAAHPNCKVMILMGKTDPENENRHRQQSMIIVPMDTDGVTIERNISIMNHHSPEGHCEILFKDVRVPASNIISGEGDGFMIAQERLGPGRIHHCMRSIGQSELALDLMVERAQERKAFGKYLHQHGAVSEWIARSRMEIDQARLFVLKTADMIDKVGAKGARKEISMIKAIVPHMQTTIADRAMQVFGAMGISPDTPLVDIWTWGRALRYADGPDEVHLRSIARMEIDEALEKPGFTLPYLTPPLRRGIQE</sequence>
<comment type="subunit">
    <text evidence="3">Homodimer.</text>
</comment>
<comment type="similarity">
    <text evidence="2">Belongs to the acyl-CoA dehydrogenase family.</text>
</comment>